<dbReference type="AlphaFoldDB" id="A0A6G6WH00"/>
<evidence type="ECO:0000256" key="4">
    <source>
        <dbReference type="ARBA" id="ARBA00022840"/>
    </source>
</evidence>
<name>A0A6G6WH00_9ACTN</name>
<evidence type="ECO:0000256" key="5">
    <source>
        <dbReference type="SAM" id="MobiDB-lite"/>
    </source>
</evidence>
<dbReference type="PROSITE" id="PS51194">
    <property type="entry name" value="HELICASE_CTER"/>
    <property type="match status" value="1"/>
</dbReference>
<keyword evidence="9" id="KW-1185">Reference proteome</keyword>
<dbReference type="InterPro" id="IPR001650">
    <property type="entry name" value="Helicase_C-like"/>
</dbReference>
<dbReference type="CDD" id="cd18793">
    <property type="entry name" value="SF2_C_SNF"/>
    <property type="match status" value="1"/>
</dbReference>
<evidence type="ECO:0000313" key="8">
    <source>
        <dbReference type="EMBL" id="QIG44486.1"/>
    </source>
</evidence>
<dbReference type="Pfam" id="PF00271">
    <property type="entry name" value="Helicase_C"/>
    <property type="match status" value="1"/>
</dbReference>
<evidence type="ECO:0000256" key="1">
    <source>
        <dbReference type="ARBA" id="ARBA00022741"/>
    </source>
</evidence>
<dbReference type="RefSeq" id="WP_165235992.1">
    <property type="nucleotide sequence ID" value="NZ_CP049257.1"/>
</dbReference>
<feature type="domain" description="Helicase ATP-binding" evidence="6">
    <location>
        <begin position="117"/>
        <end position="294"/>
    </location>
</feature>
<dbReference type="GO" id="GO:0003676">
    <property type="term" value="F:nucleic acid binding"/>
    <property type="evidence" value="ECO:0007669"/>
    <property type="project" value="InterPro"/>
</dbReference>
<dbReference type="SMART" id="SM00487">
    <property type="entry name" value="DEXDc"/>
    <property type="match status" value="1"/>
</dbReference>
<keyword evidence="4" id="KW-0067">ATP-binding</keyword>
<dbReference type="InterPro" id="IPR057342">
    <property type="entry name" value="DEXDc_RapA"/>
</dbReference>
<keyword evidence="2" id="KW-0378">Hydrolase</keyword>
<dbReference type="Gene3D" id="3.40.50.10810">
    <property type="entry name" value="Tandem AAA-ATPase domain"/>
    <property type="match status" value="1"/>
</dbReference>
<evidence type="ECO:0000256" key="2">
    <source>
        <dbReference type="ARBA" id="ARBA00022801"/>
    </source>
</evidence>
<dbReference type="InterPro" id="IPR027417">
    <property type="entry name" value="P-loop_NTPase"/>
</dbReference>
<dbReference type="InterPro" id="IPR011545">
    <property type="entry name" value="DEAD/DEAH_box_helicase_dom"/>
</dbReference>
<proteinExistence type="predicted"/>
<keyword evidence="3 8" id="KW-0347">Helicase</keyword>
<sequence>MTATSTESTGSTFDAAVGSLVRTRGREWVVLPGTTPDFLLLQPLGGGSADIVGVFPDEGVEPAQFPPPLATDLGDSTSAALLRTALRVGFAASAGPFRSLAGIAVSPRSYQYVPLLLALRQDVVRLLIADDVGIGKTIEAGLIAAELLAQGTVRRIAVLCSPALAEQWQRELSAKFGIDAELLLTSTVKRLERDLMMNESLFDRYPHVIVSTDFIKSDRRRHDFLQRCPELVIVDEAHNCVAGSGQGQRSRHQRYELLHDLAADAERHLVLATATPHSGDEEAFTNLIGLCNPDLRTVDLATDAGRRLLARHFVQRRRGDIRHYLDENTPFPSDRLTLDVPYTLAPAYRDLFDDVLAYAREQVRRGDDDAKSRVRWWSVLALLRALASSPRAAEATLRTRAANIEAKTAEEADALGRAAVLDVDDDEALEGMDTTPGSITDDEETTAGTSDRRRLLEFARRAAQLDGPEQDRKLAALVTQVKGLLKGGDQPIVFCRFIDTAHYVAEHLAQALKKKATVISVTGELPPAERERRVAELTAAEGAHVLVATDCLSEGVNLQEGFSAVVHYDLCWNPTRHEQREGRVDRFLQRRDVVRAITLYGEDNGIDGIVLDVLIRRHRAIAKATGVAVPVPGDGQGVIDALAEGLLLRGEDTRDQLLLDLDLDTRARDLETAWTSAAEKEKASRARYAQNTIKPEEVSAEVDEVRAALGSHGDLRAFLEATFGTLGSTVTATDDGFTAVTATLPLGARSTLPTGLLDPLPFHQDPPAERGHAVIARTDPAVQAVARYVLESALDPTVLDAERPARRAGVMRTDAVTTRTTVLLLRLRFHLTLPAPSGPRQRVAEDACVLAFEGPPSQAVWLPDDRAEALLSAVPSGNVPEGIAQGWMEGILAELHQLTPQLDAVAGARAERLLSAHLRARSGRSREAEASRRGLTVTAQHPVDVLSIQLLMPTQGTH</sequence>
<accession>A0A6G6WH00</accession>
<gene>
    <name evidence="8" type="ORF">G5V58_18375</name>
</gene>
<dbReference type="InterPro" id="IPR014001">
    <property type="entry name" value="Helicase_ATP-bd"/>
</dbReference>
<dbReference type="InterPro" id="IPR049730">
    <property type="entry name" value="SNF2/RAD54-like_C"/>
</dbReference>
<evidence type="ECO:0000259" key="6">
    <source>
        <dbReference type="PROSITE" id="PS51192"/>
    </source>
</evidence>
<evidence type="ECO:0000259" key="7">
    <source>
        <dbReference type="PROSITE" id="PS51194"/>
    </source>
</evidence>
<dbReference type="Gene3D" id="3.40.50.300">
    <property type="entry name" value="P-loop containing nucleotide triphosphate hydrolases"/>
    <property type="match status" value="1"/>
</dbReference>
<evidence type="ECO:0000256" key="3">
    <source>
        <dbReference type="ARBA" id="ARBA00022806"/>
    </source>
</evidence>
<dbReference type="KEGG" id="nano:G5V58_18375"/>
<dbReference type="GO" id="GO:0004386">
    <property type="term" value="F:helicase activity"/>
    <property type="evidence" value="ECO:0007669"/>
    <property type="project" value="UniProtKB-KW"/>
</dbReference>
<dbReference type="SUPFAM" id="SSF52540">
    <property type="entry name" value="P-loop containing nucleoside triphosphate hydrolases"/>
    <property type="match status" value="1"/>
</dbReference>
<dbReference type="SMART" id="SM00490">
    <property type="entry name" value="HELICc"/>
    <property type="match status" value="1"/>
</dbReference>
<organism evidence="8 9">
    <name type="scientific">Nocardioides anomalus</name>
    <dbReference type="NCBI Taxonomy" id="2712223"/>
    <lineage>
        <taxon>Bacteria</taxon>
        <taxon>Bacillati</taxon>
        <taxon>Actinomycetota</taxon>
        <taxon>Actinomycetes</taxon>
        <taxon>Propionibacteriales</taxon>
        <taxon>Nocardioidaceae</taxon>
        <taxon>Nocardioides</taxon>
    </lineage>
</organism>
<dbReference type="InterPro" id="IPR038718">
    <property type="entry name" value="SNF2-like_sf"/>
</dbReference>
<dbReference type="GO" id="GO:0016787">
    <property type="term" value="F:hydrolase activity"/>
    <property type="evidence" value="ECO:0007669"/>
    <property type="project" value="UniProtKB-KW"/>
</dbReference>
<dbReference type="EMBL" id="CP049257">
    <property type="protein sequence ID" value="QIG44486.1"/>
    <property type="molecule type" value="Genomic_DNA"/>
</dbReference>
<dbReference type="Proteomes" id="UP000502996">
    <property type="component" value="Chromosome"/>
</dbReference>
<dbReference type="Pfam" id="PF00270">
    <property type="entry name" value="DEAD"/>
    <property type="match status" value="1"/>
</dbReference>
<protein>
    <submittedName>
        <fullName evidence="8">DEAD/DEAH box helicase</fullName>
    </submittedName>
</protein>
<keyword evidence="1" id="KW-0547">Nucleotide-binding</keyword>
<reference evidence="8 9" key="1">
    <citation type="submission" date="2020-02" db="EMBL/GenBank/DDBJ databases">
        <title>Full genome sequence of Nocardioides sp. R-3366.</title>
        <authorList>
            <person name="Im W.-T."/>
        </authorList>
    </citation>
    <scope>NUCLEOTIDE SEQUENCE [LARGE SCALE GENOMIC DNA]</scope>
    <source>
        <strain evidence="8 9">R-3366</strain>
    </source>
</reference>
<dbReference type="GO" id="GO:0005524">
    <property type="term" value="F:ATP binding"/>
    <property type="evidence" value="ECO:0007669"/>
    <property type="project" value="UniProtKB-KW"/>
</dbReference>
<feature type="domain" description="Helicase C-terminal" evidence="7">
    <location>
        <begin position="473"/>
        <end position="646"/>
    </location>
</feature>
<feature type="region of interest" description="Disordered" evidence="5">
    <location>
        <begin position="426"/>
        <end position="450"/>
    </location>
</feature>
<dbReference type="CDD" id="cd18011">
    <property type="entry name" value="DEXDc_RapA"/>
    <property type="match status" value="1"/>
</dbReference>
<dbReference type="PANTHER" id="PTHR45766:SF6">
    <property type="entry name" value="SWI_SNF-RELATED MATRIX-ASSOCIATED ACTIN-DEPENDENT REGULATOR OF CHROMATIN SUBFAMILY A-LIKE PROTEIN 1"/>
    <property type="match status" value="1"/>
</dbReference>
<evidence type="ECO:0000313" key="9">
    <source>
        <dbReference type="Proteomes" id="UP000502996"/>
    </source>
</evidence>
<dbReference type="PANTHER" id="PTHR45766">
    <property type="entry name" value="DNA ANNEALING HELICASE AND ENDONUCLEASE ZRANB3 FAMILY MEMBER"/>
    <property type="match status" value="1"/>
</dbReference>
<dbReference type="PROSITE" id="PS51192">
    <property type="entry name" value="HELICASE_ATP_BIND_1"/>
    <property type="match status" value="1"/>
</dbReference>